<evidence type="ECO:0000313" key="2">
    <source>
        <dbReference type="EMBL" id="KAF8435672.1"/>
    </source>
</evidence>
<feature type="chain" id="PRO_5041911699" evidence="1">
    <location>
        <begin position="33"/>
        <end position="110"/>
    </location>
</feature>
<reference evidence="2" key="1">
    <citation type="submission" date="2019-10" db="EMBL/GenBank/DDBJ databases">
        <authorList>
            <consortium name="DOE Joint Genome Institute"/>
            <person name="Kuo A."/>
            <person name="Miyauchi S."/>
            <person name="Kiss E."/>
            <person name="Drula E."/>
            <person name="Kohler A."/>
            <person name="Sanchez-Garcia M."/>
            <person name="Andreopoulos B."/>
            <person name="Barry K.W."/>
            <person name="Bonito G."/>
            <person name="Buee M."/>
            <person name="Carver A."/>
            <person name="Chen C."/>
            <person name="Cichocki N."/>
            <person name="Clum A."/>
            <person name="Culley D."/>
            <person name="Crous P.W."/>
            <person name="Fauchery L."/>
            <person name="Girlanda M."/>
            <person name="Hayes R."/>
            <person name="Keri Z."/>
            <person name="LaButti K."/>
            <person name="Lipzen A."/>
            <person name="Lombard V."/>
            <person name="Magnuson J."/>
            <person name="Maillard F."/>
            <person name="Morin E."/>
            <person name="Murat C."/>
            <person name="Nolan M."/>
            <person name="Ohm R."/>
            <person name="Pangilinan J."/>
            <person name="Pereira M."/>
            <person name="Perotto S."/>
            <person name="Peter M."/>
            <person name="Riley R."/>
            <person name="Sitrit Y."/>
            <person name="Stielow B."/>
            <person name="Szollosi G."/>
            <person name="Zifcakova L."/>
            <person name="Stursova M."/>
            <person name="Spatafora J.W."/>
            <person name="Tedersoo L."/>
            <person name="Vaario L.-M."/>
            <person name="Yamada A."/>
            <person name="Yan M."/>
            <person name="Wang P."/>
            <person name="Xu J."/>
            <person name="Bruns T."/>
            <person name="Baldrian P."/>
            <person name="Vilgalys R."/>
            <person name="Henrissat B."/>
            <person name="Grigoriev I.V."/>
            <person name="Hibbett D."/>
            <person name="Nagy L.G."/>
            <person name="Martin F.M."/>
        </authorList>
    </citation>
    <scope>NUCLEOTIDE SEQUENCE</scope>
    <source>
        <strain evidence="2">BED1</strain>
    </source>
</reference>
<sequence>MTVLVECHSISISLALLFLMSLATQFTEDVYAAEDTVCQRNRSRATIPSGQPRHYVVYFTHKLALMSHHLCYELGRNLFGEGNVESATAKFEIDHACNAFCRWPGGQVLG</sequence>
<name>A0AAD4GBF2_BOLED</name>
<gene>
    <name evidence="2" type="ORF">L210DRAFT_2502148</name>
</gene>
<comment type="caution">
    <text evidence="2">The sequence shown here is derived from an EMBL/GenBank/DDBJ whole genome shotgun (WGS) entry which is preliminary data.</text>
</comment>
<protein>
    <submittedName>
        <fullName evidence="2">Uncharacterized protein</fullName>
    </submittedName>
</protein>
<keyword evidence="3" id="KW-1185">Reference proteome</keyword>
<accession>A0AAD4GBF2</accession>
<evidence type="ECO:0000313" key="3">
    <source>
        <dbReference type="Proteomes" id="UP001194468"/>
    </source>
</evidence>
<keyword evidence="1" id="KW-0732">Signal</keyword>
<dbReference type="Proteomes" id="UP001194468">
    <property type="component" value="Unassembled WGS sequence"/>
</dbReference>
<dbReference type="EMBL" id="WHUW01000024">
    <property type="protein sequence ID" value="KAF8435672.1"/>
    <property type="molecule type" value="Genomic_DNA"/>
</dbReference>
<organism evidence="2 3">
    <name type="scientific">Boletus edulis BED1</name>
    <dbReference type="NCBI Taxonomy" id="1328754"/>
    <lineage>
        <taxon>Eukaryota</taxon>
        <taxon>Fungi</taxon>
        <taxon>Dikarya</taxon>
        <taxon>Basidiomycota</taxon>
        <taxon>Agaricomycotina</taxon>
        <taxon>Agaricomycetes</taxon>
        <taxon>Agaricomycetidae</taxon>
        <taxon>Boletales</taxon>
        <taxon>Boletineae</taxon>
        <taxon>Boletaceae</taxon>
        <taxon>Boletoideae</taxon>
        <taxon>Boletus</taxon>
    </lineage>
</organism>
<proteinExistence type="predicted"/>
<evidence type="ECO:0000256" key="1">
    <source>
        <dbReference type="SAM" id="SignalP"/>
    </source>
</evidence>
<dbReference type="AlphaFoldDB" id="A0AAD4GBF2"/>
<feature type="signal peptide" evidence="1">
    <location>
        <begin position="1"/>
        <end position="32"/>
    </location>
</feature>
<reference evidence="2" key="2">
    <citation type="journal article" date="2020" name="Nat. Commun.">
        <title>Large-scale genome sequencing of mycorrhizal fungi provides insights into the early evolution of symbiotic traits.</title>
        <authorList>
            <person name="Miyauchi S."/>
            <person name="Kiss E."/>
            <person name="Kuo A."/>
            <person name="Drula E."/>
            <person name="Kohler A."/>
            <person name="Sanchez-Garcia M."/>
            <person name="Morin E."/>
            <person name="Andreopoulos B."/>
            <person name="Barry K.W."/>
            <person name="Bonito G."/>
            <person name="Buee M."/>
            <person name="Carver A."/>
            <person name="Chen C."/>
            <person name="Cichocki N."/>
            <person name="Clum A."/>
            <person name="Culley D."/>
            <person name="Crous P.W."/>
            <person name="Fauchery L."/>
            <person name="Girlanda M."/>
            <person name="Hayes R.D."/>
            <person name="Keri Z."/>
            <person name="LaButti K."/>
            <person name="Lipzen A."/>
            <person name="Lombard V."/>
            <person name="Magnuson J."/>
            <person name="Maillard F."/>
            <person name="Murat C."/>
            <person name="Nolan M."/>
            <person name="Ohm R.A."/>
            <person name="Pangilinan J."/>
            <person name="Pereira M.F."/>
            <person name="Perotto S."/>
            <person name="Peter M."/>
            <person name="Pfister S."/>
            <person name="Riley R."/>
            <person name="Sitrit Y."/>
            <person name="Stielow J.B."/>
            <person name="Szollosi G."/>
            <person name="Zifcakova L."/>
            <person name="Stursova M."/>
            <person name="Spatafora J.W."/>
            <person name="Tedersoo L."/>
            <person name="Vaario L.M."/>
            <person name="Yamada A."/>
            <person name="Yan M."/>
            <person name="Wang P."/>
            <person name="Xu J."/>
            <person name="Bruns T."/>
            <person name="Baldrian P."/>
            <person name="Vilgalys R."/>
            <person name="Dunand C."/>
            <person name="Henrissat B."/>
            <person name="Grigoriev I.V."/>
            <person name="Hibbett D."/>
            <person name="Nagy L.G."/>
            <person name="Martin F.M."/>
        </authorList>
    </citation>
    <scope>NUCLEOTIDE SEQUENCE</scope>
    <source>
        <strain evidence="2">BED1</strain>
    </source>
</reference>